<evidence type="ECO:0000313" key="2">
    <source>
        <dbReference type="Proteomes" id="UP000789525"/>
    </source>
</evidence>
<accession>A0ACA9N8L1</accession>
<dbReference type="EMBL" id="CAJVPT010019215">
    <property type="protein sequence ID" value="CAG8639769.1"/>
    <property type="molecule type" value="Genomic_DNA"/>
</dbReference>
<reference evidence="1" key="1">
    <citation type="submission" date="2021-06" db="EMBL/GenBank/DDBJ databases">
        <authorList>
            <person name="Kallberg Y."/>
            <person name="Tangrot J."/>
            <person name="Rosling A."/>
        </authorList>
    </citation>
    <scope>NUCLEOTIDE SEQUENCE</scope>
    <source>
        <strain evidence="1">CL356</strain>
    </source>
</reference>
<dbReference type="Proteomes" id="UP000789525">
    <property type="component" value="Unassembled WGS sequence"/>
</dbReference>
<gene>
    <name evidence="1" type="ORF">ACOLOM_LOCUS7899</name>
</gene>
<sequence length="49" mass="5241">MSSAAAQAQPQPGSQPPETHVEGMQSPVQSNDTIELPGYFEDVKLDDLV</sequence>
<feature type="non-terminal residue" evidence="1">
    <location>
        <position position="49"/>
    </location>
</feature>
<organism evidence="1 2">
    <name type="scientific">Acaulospora colombiana</name>
    <dbReference type="NCBI Taxonomy" id="27376"/>
    <lineage>
        <taxon>Eukaryota</taxon>
        <taxon>Fungi</taxon>
        <taxon>Fungi incertae sedis</taxon>
        <taxon>Mucoromycota</taxon>
        <taxon>Glomeromycotina</taxon>
        <taxon>Glomeromycetes</taxon>
        <taxon>Diversisporales</taxon>
        <taxon>Acaulosporaceae</taxon>
        <taxon>Acaulospora</taxon>
    </lineage>
</organism>
<protein>
    <submittedName>
        <fullName evidence="1">15789_t:CDS:1</fullName>
    </submittedName>
</protein>
<evidence type="ECO:0000313" key="1">
    <source>
        <dbReference type="EMBL" id="CAG8639769.1"/>
    </source>
</evidence>
<name>A0ACA9N8L1_9GLOM</name>
<proteinExistence type="predicted"/>
<comment type="caution">
    <text evidence="1">The sequence shown here is derived from an EMBL/GenBank/DDBJ whole genome shotgun (WGS) entry which is preliminary data.</text>
</comment>
<keyword evidence="2" id="KW-1185">Reference proteome</keyword>